<gene>
    <name evidence="1" type="ORF">MNB_SV-3-446</name>
</gene>
<organism evidence="1">
    <name type="scientific">hydrothermal vent metagenome</name>
    <dbReference type="NCBI Taxonomy" id="652676"/>
    <lineage>
        <taxon>unclassified sequences</taxon>
        <taxon>metagenomes</taxon>
        <taxon>ecological metagenomes</taxon>
    </lineage>
</organism>
<dbReference type="EMBL" id="FPHI01000057">
    <property type="protein sequence ID" value="SFV70719.1"/>
    <property type="molecule type" value="Genomic_DNA"/>
</dbReference>
<reference evidence="1" key="1">
    <citation type="submission" date="2016-10" db="EMBL/GenBank/DDBJ databases">
        <authorList>
            <person name="de Groot N.N."/>
        </authorList>
    </citation>
    <scope>NUCLEOTIDE SEQUENCE</scope>
</reference>
<accession>A0A1W1CY65</accession>
<sequence length="73" mass="8587">MNIEFIENKLNEIIKELEKEVMTVLMDESLDKKQTNLHMKPLTSTKKILDNALDSIKMVERLGREELENQDVK</sequence>
<name>A0A1W1CY65_9ZZZZ</name>
<dbReference type="AlphaFoldDB" id="A0A1W1CY65"/>
<proteinExistence type="predicted"/>
<evidence type="ECO:0000313" key="1">
    <source>
        <dbReference type="EMBL" id="SFV70719.1"/>
    </source>
</evidence>
<protein>
    <submittedName>
        <fullName evidence="1">Uncharacterized protein</fullName>
    </submittedName>
</protein>